<keyword evidence="3" id="KW-1185">Reference proteome</keyword>
<dbReference type="Proteomes" id="UP000054538">
    <property type="component" value="Unassembled WGS sequence"/>
</dbReference>
<name>A0A0D0CXN2_9AGAM</name>
<dbReference type="EMBL" id="KN827771">
    <property type="protein sequence ID" value="KIK75921.1"/>
    <property type="molecule type" value="Genomic_DNA"/>
</dbReference>
<sequence>MSKKCLMTKVKKSSGGRVMGMELSDGNQAMVIDEDAETTPHQSSLLTPPLPSSPMQAPSTLPSSSKDNTKNEHFYLCLDGAEDLYCCI</sequence>
<organism evidence="2 3">
    <name type="scientific">Paxillus rubicundulus Ve08.2h10</name>
    <dbReference type="NCBI Taxonomy" id="930991"/>
    <lineage>
        <taxon>Eukaryota</taxon>
        <taxon>Fungi</taxon>
        <taxon>Dikarya</taxon>
        <taxon>Basidiomycota</taxon>
        <taxon>Agaricomycotina</taxon>
        <taxon>Agaricomycetes</taxon>
        <taxon>Agaricomycetidae</taxon>
        <taxon>Boletales</taxon>
        <taxon>Paxilineae</taxon>
        <taxon>Paxillaceae</taxon>
        <taxon>Paxillus</taxon>
    </lineage>
</organism>
<reference evidence="3" key="2">
    <citation type="submission" date="2015-01" db="EMBL/GenBank/DDBJ databases">
        <title>Evolutionary Origins and Diversification of the Mycorrhizal Mutualists.</title>
        <authorList>
            <consortium name="DOE Joint Genome Institute"/>
            <consortium name="Mycorrhizal Genomics Consortium"/>
            <person name="Kohler A."/>
            <person name="Kuo A."/>
            <person name="Nagy L.G."/>
            <person name="Floudas D."/>
            <person name="Copeland A."/>
            <person name="Barry K.W."/>
            <person name="Cichocki N."/>
            <person name="Veneault-Fourrey C."/>
            <person name="LaButti K."/>
            <person name="Lindquist E.A."/>
            <person name="Lipzen A."/>
            <person name="Lundell T."/>
            <person name="Morin E."/>
            <person name="Murat C."/>
            <person name="Riley R."/>
            <person name="Ohm R."/>
            <person name="Sun H."/>
            <person name="Tunlid A."/>
            <person name="Henrissat B."/>
            <person name="Grigoriev I.V."/>
            <person name="Hibbett D.S."/>
            <person name="Martin F."/>
        </authorList>
    </citation>
    <scope>NUCLEOTIDE SEQUENCE [LARGE SCALE GENOMIC DNA]</scope>
    <source>
        <strain evidence="3">Ve08.2h10</strain>
    </source>
</reference>
<reference evidence="2 3" key="1">
    <citation type="submission" date="2014-04" db="EMBL/GenBank/DDBJ databases">
        <authorList>
            <consortium name="DOE Joint Genome Institute"/>
            <person name="Kuo A."/>
            <person name="Kohler A."/>
            <person name="Jargeat P."/>
            <person name="Nagy L.G."/>
            <person name="Floudas D."/>
            <person name="Copeland A."/>
            <person name="Barry K.W."/>
            <person name="Cichocki N."/>
            <person name="Veneault-Fourrey C."/>
            <person name="LaButti K."/>
            <person name="Lindquist E.A."/>
            <person name="Lipzen A."/>
            <person name="Lundell T."/>
            <person name="Morin E."/>
            <person name="Murat C."/>
            <person name="Sun H."/>
            <person name="Tunlid A."/>
            <person name="Henrissat B."/>
            <person name="Grigoriev I.V."/>
            <person name="Hibbett D.S."/>
            <person name="Martin F."/>
            <person name="Nordberg H.P."/>
            <person name="Cantor M.N."/>
            <person name="Hua S.X."/>
        </authorList>
    </citation>
    <scope>NUCLEOTIDE SEQUENCE [LARGE SCALE GENOMIC DNA]</scope>
    <source>
        <strain evidence="2 3">Ve08.2h10</strain>
    </source>
</reference>
<evidence type="ECO:0000256" key="1">
    <source>
        <dbReference type="SAM" id="MobiDB-lite"/>
    </source>
</evidence>
<feature type="compositionally biased region" description="Polar residues" evidence="1">
    <location>
        <begin position="55"/>
        <end position="66"/>
    </location>
</feature>
<feature type="region of interest" description="Disordered" evidence="1">
    <location>
        <begin position="33"/>
        <end position="69"/>
    </location>
</feature>
<evidence type="ECO:0000313" key="3">
    <source>
        <dbReference type="Proteomes" id="UP000054538"/>
    </source>
</evidence>
<dbReference type="AlphaFoldDB" id="A0A0D0CXN2"/>
<protein>
    <submittedName>
        <fullName evidence="2">Uncharacterized protein</fullName>
    </submittedName>
</protein>
<gene>
    <name evidence="2" type="ORF">PAXRUDRAFT_18570</name>
</gene>
<proteinExistence type="predicted"/>
<dbReference type="InParanoid" id="A0A0D0CXN2"/>
<evidence type="ECO:0000313" key="2">
    <source>
        <dbReference type="EMBL" id="KIK75921.1"/>
    </source>
</evidence>
<dbReference type="HOGENOM" id="CLU_2469767_0_0_1"/>
<accession>A0A0D0CXN2</accession>